<dbReference type="AlphaFoldDB" id="A0A0F7ZWG3"/>
<sequence>MDSPFLRLQLYNWHRQPCHSWRVRTDVATLGPDYGQHRLSDHGLAERLLRYSYQQEEALFKSLLGRAGGSLKFWHRDRVAHQGVPRGAM</sequence>
<evidence type="ECO:0000313" key="2">
    <source>
        <dbReference type="Proteomes" id="UP000054481"/>
    </source>
</evidence>
<accession>A0A0F7ZWG3</accession>
<keyword evidence="2" id="KW-1185">Reference proteome</keyword>
<name>A0A0F7ZWG3_9HYPO</name>
<organism evidence="1 2">
    <name type="scientific">Hirsutella minnesotensis 3608</name>
    <dbReference type="NCBI Taxonomy" id="1043627"/>
    <lineage>
        <taxon>Eukaryota</taxon>
        <taxon>Fungi</taxon>
        <taxon>Dikarya</taxon>
        <taxon>Ascomycota</taxon>
        <taxon>Pezizomycotina</taxon>
        <taxon>Sordariomycetes</taxon>
        <taxon>Hypocreomycetidae</taxon>
        <taxon>Hypocreales</taxon>
        <taxon>Ophiocordycipitaceae</taxon>
        <taxon>Hirsutella</taxon>
    </lineage>
</organism>
<protein>
    <submittedName>
        <fullName evidence="1">Uncharacterized protein</fullName>
    </submittedName>
</protein>
<reference evidence="1 2" key="1">
    <citation type="journal article" date="2014" name="Genome Biol. Evol.">
        <title>Comparative genomics and transcriptomics analyses reveal divergent lifestyle features of nematode endoparasitic fungus Hirsutella minnesotensis.</title>
        <authorList>
            <person name="Lai Y."/>
            <person name="Liu K."/>
            <person name="Zhang X."/>
            <person name="Zhang X."/>
            <person name="Li K."/>
            <person name="Wang N."/>
            <person name="Shu C."/>
            <person name="Wu Y."/>
            <person name="Wang C."/>
            <person name="Bushley K.E."/>
            <person name="Xiang M."/>
            <person name="Liu X."/>
        </authorList>
    </citation>
    <scope>NUCLEOTIDE SEQUENCE [LARGE SCALE GENOMIC DNA]</scope>
    <source>
        <strain evidence="1 2">3608</strain>
    </source>
</reference>
<proteinExistence type="predicted"/>
<dbReference type="EMBL" id="KQ030790">
    <property type="protein sequence ID" value="KJZ68922.1"/>
    <property type="molecule type" value="Genomic_DNA"/>
</dbReference>
<dbReference type="Proteomes" id="UP000054481">
    <property type="component" value="Unassembled WGS sequence"/>
</dbReference>
<gene>
    <name evidence="1" type="ORF">HIM_11689</name>
</gene>
<evidence type="ECO:0000313" key="1">
    <source>
        <dbReference type="EMBL" id="KJZ68922.1"/>
    </source>
</evidence>